<organism evidence="2 3">
    <name type="scientific">Streptococcus milleri</name>
    <dbReference type="NCBI Taxonomy" id="33040"/>
    <lineage>
        <taxon>Bacteria</taxon>
        <taxon>Bacillati</taxon>
        <taxon>Bacillota</taxon>
        <taxon>Bacilli</taxon>
        <taxon>Lactobacillales</taxon>
        <taxon>Streptococcaceae</taxon>
        <taxon>Streptococcus</taxon>
    </lineage>
</organism>
<sequence>MWKQRVKAGIMLYALFITAVFSLLLQFYLHRQTANHRNFTLNRERIQAYAMAAVANENPKQRNFEQGYVQDQKDEKEFILTVTMKTGRRYQFRFPLMHSNQTNDNLDE</sequence>
<keyword evidence="1" id="KW-0812">Transmembrane</keyword>
<gene>
    <name evidence="2" type="primary">comGG</name>
    <name evidence="2" type="ORF">NCTC11063_01676</name>
</gene>
<keyword evidence="3" id="KW-1185">Reference proteome</keyword>
<protein>
    <submittedName>
        <fullName evidence="2">Late competence protein ComGG</fullName>
    </submittedName>
</protein>
<dbReference type="AlphaFoldDB" id="A0A380L7J0"/>
<dbReference type="NCBIfam" id="NF041014">
    <property type="entry name" value="pilin_ComGG_2"/>
    <property type="match status" value="1"/>
</dbReference>
<evidence type="ECO:0000256" key="1">
    <source>
        <dbReference type="SAM" id="Phobius"/>
    </source>
</evidence>
<keyword evidence="1" id="KW-1133">Transmembrane helix</keyword>
<dbReference type="EMBL" id="UHFT01000001">
    <property type="protein sequence ID" value="SUN80948.1"/>
    <property type="molecule type" value="Genomic_DNA"/>
</dbReference>
<proteinExistence type="predicted"/>
<accession>A0A380L7J0</accession>
<dbReference type="Proteomes" id="UP000255236">
    <property type="component" value="Unassembled WGS sequence"/>
</dbReference>
<reference evidence="2" key="1">
    <citation type="submission" date="2018-06" db="EMBL/GenBank/DDBJ databases">
        <authorList>
            <consortium name="Pathogen Informatics"/>
            <person name="Doyle S."/>
        </authorList>
    </citation>
    <scope>NUCLEOTIDE SEQUENCE [LARGE SCALE GENOMIC DNA]</scope>
    <source>
        <strain evidence="2">NCTC11063</strain>
    </source>
</reference>
<evidence type="ECO:0000313" key="2">
    <source>
        <dbReference type="EMBL" id="SUN80948.1"/>
    </source>
</evidence>
<evidence type="ECO:0000313" key="3">
    <source>
        <dbReference type="Proteomes" id="UP000255236"/>
    </source>
</evidence>
<dbReference type="RefSeq" id="WP_020998066.1">
    <property type="nucleotide sequence ID" value="NZ_UHFT01000001.1"/>
</dbReference>
<comment type="caution">
    <text evidence="2">The sequence shown here is derived from an EMBL/GenBank/DDBJ whole genome shotgun (WGS) entry which is preliminary data.</text>
</comment>
<keyword evidence="1" id="KW-0472">Membrane</keyword>
<name>A0A380L7J0_9STRE</name>
<dbReference type="InterPro" id="IPR047665">
    <property type="entry name" value="ComGG_streptococcus-type"/>
</dbReference>
<feature type="transmembrane region" description="Helical" evidence="1">
    <location>
        <begin position="12"/>
        <end position="29"/>
    </location>
</feature>